<protein>
    <recommendedName>
        <fullName evidence="5">HTH lysR-type domain-containing protein</fullName>
    </recommendedName>
</protein>
<dbReference type="InterPro" id="IPR036388">
    <property type="entry name" value="WH-like_DNA-bd_sf"/>
</dbReference>
<dbReference type="GO" id="GO:0003700">
    <property type="term" value="F:DNA-binding transcription factor activity"/>
    <property type="evidence" value="ECO:0007669"/>
    <property type="project" value="InterPro"/>
</dbReference>
<evidence type="ECO:0000256" key="1">
    <source>
        <dbReference type="ARBA" id="ARBA00009437"/>
    </source>
</evidence>
<evidence type="ECO:0000313" key="6">
    <source>
        <dbReference type="EMBL" id="PSN08783.1"/>
    </source>
</evidence>
<dbReference type="InterPro" id="IPR036390">
    <property type="entry name" value="WH_DNA-bd_sf"/>
</dbReference>
<dbReference type="OrthoDB" id="6630739at2"/>
<dbReference type="GO" id="GO:0003677">
    <property type="term" value="F:DNA binding"/>
    <property type="evidence" value="ECO:0007669"/>
    <property type="project" value="UniProtKB-KW"/>
</dbReference>
<dbReference type="PROSITE" id="PS50931">
    <property type="entry name" value="HTH_LYSR"/>
    <property type="match status" value="1"/>
</dbReference>
<feature type="domain" description="HTH lysR-type" evidence="5">
    <location>
        <begin position="4"/>
        <end position="61"/>
    </location>
</feature>
<evidence type="ECO:0000313" key="7">
    <source>
        <dbReference type="Proteomes" id="UP000240212"/>
    </source>
</evidence>
<dbReference type="AlphaFoldDB" id="A0A2P8VMK0"/>
<evidence type="ECO:0000259" key="5">
    <source>
        <dbReference type="PROSITE" id="PS50931"/>
    </source>
</evidence>
<keyword evidence="7" id="KW-1185">Reference proteome</keyword>
<gene>
    <name evidence="6" type="ORF">C7G83_05350</name>
</gene>
<dbReference type="RefSeq" id="WP_106876499.1">
    <property type="nucleotide sequence ID" value="NZ_JAXCWX010000001.1"/>
</dbReference>
<evidence type="ECO:0000256" key="3">
    <source>
        <dbReference type="ARBA" id="ARBA00023125"/>
    </source>
</evidence>
<keyword evidence="4" id="KW-0804">Transcription</keyword>
<dbReference type="EMBL" id="PYEP01000002">
    <property type="protein sequence ID" value="PSN08783.1"/>
    <property type="molecule type" value="Genomic_DNA"/>
</dbReference>
<comment type="similarity">
    <text evidence="1">Belongs to the LysR transcriptional regulatory family.</text>
</comment>
<dbReference type="SUPFAM" id="SSF46785">
    <property type="entry name" value="Winged helix' DNA-binding domain"/>
    <property type="match status" value="1"/>
</dbReference>
<name>A0A2P8VMK0_9ENTR</name>
<dbReference type="GO" id="GO:0032993">
    <property type="term" value="C:protein-DNA complex"/>
    <property type="evidence" value="ECO:0007669"/>
    <property type="project" value="TreeGrafter"/>
</dbReference>
<dbReference type="InterPro" id="IPR000847">
    <property type="entry name" value="LysR_HTH_N"/>
</dbReference>
<proteinExistence type="inferred from homology"/>
<keyword evidence="2" id="KW-0805">Transcription regulation</keyword>
<evidence type="ECO:0000256" key="2">
    <source>
        <dbReference type="ARBA" id="ARBA00023015"/>
    </source>
</evidence>
<dbReference type="PANTHER" id="PTHR30346:SF0">
    <property type="entry name" value="HCA OPERON TRANSCRIPTIONAL ACTIVATOR HCAR"/>
    <property type="match status" value="1"/>
</dbReference>
<dbReference type="PANTHER" id="PTHR30346">
    <property type="entry name" value="TRANSCRIPTIONAL DUAL REGULATOR HCAR-RELATED"/>
    <property type="match status" value="1"/>
</dbReference>
<dbReference type="Pfam" id="PF00126">
    <property type="entry name" value="HTH_1"/>
    <property type="match status" value="1"/>
</dbReference>
<keyword evidence="3" id="KW-0238">DNA-binding</keyword>
<accession>A0A2P8VMK0</accession>
<comment type="caution">
    <text evidence="6">The sequence shown here is derived from an EMBL/GenBank/DDBJ whole genome shotgun (WGS) entry which is preliminary data.</text>
</comment>
<evidence type="ECO:0000256" key="4">
    <source>
        <dbReference type="ARBA" id="ARBA00023163"/>
    </source>
</evidence>
<sequence>MSFLLSRKIKCFIMVMEERCINAAADKLFITRSPLSKTIHEIEELFHTRLFERKYNELIPTSTAIHFYNAIKPLCESLESIEQRFLAPGGAKTFEIVFDVSIPYCFYKYLVYTLQTGKIHFTHSRTLVTQEILERINHSERVIIFSMRDINITSNIAKYLLKEDVPELLMASSVTEENLNDIDFMREFPLFIRPSDYINEIKTRVSGALNMMLPFIFYQEVDFDLTTILYSVIHKKGMILLPARIAALYSSPGLTRIAVKGVTYKNIMLCSTPLKHLSEITKIRKMVQDAY</sequence>
<dbReference type="Gene3D" id="1.10.10.10">
    <property type="entry name" value="Winged helix-like DNA-binding domain superfamily/Winged helix DNA-binding domain"/>
    <property type="match status" value="1"/>
</dbReference>
<reference evidence="6 7" key="1">
    <citation type="submission" date="2018-03" db="EMBL/GenBank/DDBJ databases">
        <title>Draft genome sequence of the first documented clinical Siccibacter turicensis isolate in Austria.</title>
        <authorList>
            <person name="Lepuschitz S."/>
            <person name="Pekard-Amenitsch S."/>
            <person name="Haunold R."/>
            <person name="Schill S."/>
            <person name="Mach R."/>
            <person name="Allerberger F."/>
            <person name="Ruppitsch W."/>
            <person name="Forsythe S.J."/>
        </authorList>
    </citation>
    <scope>NUCLEOTIDE SEQUENCE [LARGE SCALE GENOMIC DNA]</scope>
    <source>
        <strain evidence="6 7">6100069499-17</strain>
    </source>
</reference>
<organism evidence="6 7">
    <name type="scientific">Siccibacter turicensis</name>
    <dbReference type="NCBI Taxonomy" id="357233"/>
    <lineage>
        <taxon>Bacteria</taxon>
        <taxon>Pseudomonadati</taxon>
        <taxon>Pseudomonadota</taxon>
        <taxon>Gammaproteobacteria</taxon>
        <taxon>Enterobacterales</taxon>
        <taxon>Enterobacteriaceae</taxon>
        <taxon>Siccibacter</taxon>
    </lineage>
</organism>
<dbReference type="Proteomes" id="UP000240212">
    <property type="component" value="Unassembled WGS sequence"/>
</dbReference>